<evidence type="ECO:0000313" key="1">
    <source>
        <dbReference type="EMBL" id="AXR04825.1"/>
    </source>
</evidence>
<gene>
    <name evidence="1" type="ORF">D0511_23555</name>
</gene>
<dbReference type="EMBL" id="CP031762">
    <property type="protein sequence ID" value="AXR04825.1"/>
    <property type="molecule type" value="Genomic_DNA"/>
</dbReference>
<reference evidence="1 2" key="1">
    <citation type="submission" date="2018-08" db="EMBL/GenBank/DDBJ databases">
        <title>Whole Genome Sequences of Two Pseudoalteromonas piscicida Strains, DE1-A and DE2-A, which Exhibit Strong Antibacterial Activity against Vibrio vulnificus.</title>
        <authorList>
            <person name="Richards G.P."/>
            <person name="Needleman D.S."/>
            <person name="Watson M.A."/>
            <person name="Polson S.W."/>
        </authorList>
    </citation>
    <scope>NUCLEOTIDE SEQUENCE [LARGE SCALE GENOMIC DNA]</scope>
    <source>
        <strain evidence="1 2">DE2-A</strain>
    </source>
</reference>
<dbReference type="KEGG" id="ppis:B1L02_22765"/>
<accession>A0AAD0RN58</accession>
<name>A0AAD0RN58_PSEO7</name>
<proteinExistence type="predicted"/>
<evidence type="ECO:0000313" key="2">
    <source>
        <dbReference type="Proteomes" id="UP000258102"/>
    </source>
</evidence>
<protein>
    <submittedName>
        <fullName evidence="1">Uncharacterized protein</fullName>
    </submittedName>
</protein>
<dbReference type="AlphaFoldDB" id="A0AAD0RN58"/>
<organism evidence="1 2">
    <name type="scientific">Pseudoalteromonas piscicida</name>
    <dbReference type="NCBI Taxonomy" id="43662"/>
    <lineage>
        <taxon>Bacteria</taxon>
        <taxon>Pseudomonadati</taxon>
        <taxon>Pseudomonadota</taxon>
        <taxon>Gammaproteobacteria</taxon>
        <taxon>Alteromonadales</taxon>
        <taxon>Pseudoalteromonadaceae</taxon>
        <taxon>Pseudoalteromonas</taxon>
    </lineage>
</organism>
<dbReference type="RefSeq" id="WP_088532993.1">
    <property type="nucleotide sequence ID" value="NZ_CP021647.1"/>
</dbReference>
<dbReference type="Proteomes" id="UP000258102">
    <property type="component" value="Chromosome 2"/>
</dbReference>
<sequence length="66" mass="7820">MSWNIPYPNLRLYNRDIQQSGIENEDQREVNAVSTKFNNKHGFHLDWLCPCLEFKSQKPSLNVKIN</sequence>